<accession>A0A4R6REP4</accession>
<dbReference type="EMBL" id="SNXW01000003">
    <property type="protein sequence ID" value="TDP84729.1"/>
    <property type="molecule type" value="Genomic_DNA"/>
</dbReference>
<dbReference type="SUPFAM" id="SSF53187">
    <property type="entry name" value="Zn-dependent exopeptidases"/>
    <property type="match status" value="1"/>
</dbReference>
<evidence type="ECO:0000313" key="3">
    <source>
        <dbReference type="EMBL" id="TDP84729.1"/>
    </source>
</evidence>
<keyword evidence="3" id="KW-0645">Protease</keyword>
<dbReference type="InterPro" id="IPR000834">
    <property type="entry name" value="Peptidase_M14"/>
</dbReference>
<name>A0A4R6REP4_9BURK</name>
<dbReference type="Pfam" id="PF00246">
    <property type="entry name" value="Peptidase_M14"/>
    <property type="match status" value="1"/>
</dbReference>
<dbReference type="GO" id="GO:0006508">
    <property type="term" value="P:proteolysis"/>
    <property type="evidence" value="ECO:0007669"/>
    <property type="project" value="InterPro"/>
</dbReference>
<proteinExistence type="inferred from homology"/>
<comment type="similarity">
    <text evidence="1">Belongs to the peptidase M14 family.</text>
</comment>
<keyword evidence="4" id="KW-1185">Reference proteome</keyword>
<dbReference type="AlphaFoldDB" id="A0A4R6REP4"/>
<comment type="caution">
    <text evidence="3">The sequence shown here is derived from an EMBL/GenBank/DDBJ whole genome shotgun (WGS) entry which is preliminary data.</text>
</comment>
<dbReference type="InterPro" id="IPR057246">
    <property type="entry name" value="CARBOXYPEPT_ZN_1"/>
</dbReference>
<protein>
    <submittedName>
        <fullName evidence="3">Zinc carboxypeptidase</fullName>
    </submittedName>
</protein>
<gene>
    <name evidence="3" type="ORF">EV672_103300</name>
</gene>
<dbReference type="Gene3D" id="3.40.630.10">
    <property type="entry name" value="Zn peptidases"/>
    <property type="match status" value="1"/>
</dbReference>
<dbReference type="GO" id="GO:0008270">
    <property type="term" value="F:zinc ion binding"/>
    <property type="evidence" value="ECO:0007669"/>
    <property type="project" value="InterPro"/>
</dbReference>
<evidence type="ECO:0000313" key="4">
    <source>
        <dbReference type="Proteomes" id="UP000294593"/>
    </source>
</evidence>
<dbReference type="GO" id="GO:0004181">
    <property type="term" value="F:metallocarboxypeptidase activity"/>
    <property type="evidence" value="ECO:0007669"/>
    <property type="project" value="InterPro"/>
</dbReference>
<keyword evidence="3" id="KW-0121">Carboxypeptidase</keyword>
<keyword evidence="3" id="KW-0378">Hydrolase</keyword>
<evidence type="ECO:0000256" key="1">
    <source>
        <dbReference type="ARBA" id="ARBA00005988"/>
    </source>
</evidence>
<organism evidence="3 4">
    <name type="scientific">Aquabacterium commune</name>
    <dbReference type="NCBI Taxonomy" id="70586"/>
    <lineage>
        <taxon>Bacteria</taxon>
        <taxon>Pseudomonadati</taxon>
        <taxon>Pseudomonadota</taxon>
        <taxon>Betaproteobacteria</taxon>
        <taxon>Burkholderiales</taxon>
        <taxon>Aquabacterium</taxon>
    </lineage>
</organism>
<dbReference type="Proteomes" id="UP000294593">
    <property type="component" value="Unassembled WGS sequence"/>
</dbReference>
<feature type="domain" description="Peptidase M14" evidence="2">
    <location>
        <begin position="38"/>
        <end position="232"/>
    </location>
</feature>
<reference evidence="3 4" key="1">
    <citation type="submission" date="2019-03" db="EMBL/GenBank/DDBJ databases">
        <title>Genomic Encyclopedia of Type Strains, Phase IV (KMG-IV): sequencing the most valuable type-strain genomes for metagenomic binning, comparative biology and taxonomic classification.</title>
        <authorList>
            <person name="Goeker M."/>
        </authorList>
    </citation>
    <scope>NUCLEOTIDE SEQUENCE [LARGE SCALE GENOMIC DNA]</scope>
    <source>
        <strain evidence="3 4">DSM 11901</strain>
    </source>
</reference>
<sequence>MDATLTERSSLPELDELHRLIEMGGEHLRVRTLGKVDASGRSFDLLSIAMGNPSPDAPAIGYFGGVHGLERIGAEVVIAYLGNLVQRLKWDSVLHHQLASVRMVFMPMVNPGGMWLNTRANPQGIDLMRNAPLCSQESVPFLLGGQRLSPALPWYRGAEGQPMQDEAQALCDVVMDELCSRSFSMALDCHSGFGVQDRLWFPFAHTAQPLHHLAEIHALHRVFGQTHAHHNYVIEPQSLQYLTHGDLWDHLYLQCRERHPQHVFLPLTLEMGSWMWVKKNPRQLFSRHGIFNPLIAHRQQRVLRRHMALLDFVGRAAASQARWMPEPSERALHERQARARWYPELPRPTRVSVPA</sequence>
<evidence type="ECO:0000259" key="2">
    <source>
        <dbReference type="Pfam" id="PF00246"/>
    </source>
</evidence>
<dbReference type="PROSITE" id="PS00132">
    <property type="entry name" value="CARBOXYPEPT_ZN_1"/>
    <property type="match status" value="1"/>
</dbReference>